<dbReference type="Proteomes" id="UP001589698">
    <property type="component" value="Unassembled WGS sequence"/>
</dbReference>
<evidence type="ECO:0000313" key="9">
    <source>
        <dbReference type="Proteomes" id="UP001589698"/>
    </source>
</evidence>
<evidence type="ECO:0000313" key="8">
    <source>
        <dbReference type="EMBL" id="MFC0222890.1"/>
    </source>
</evidence>
<evidence type="ECO:0000256" key="7">
    <source>
        <dbReference type="ARBA" id="ARBA00033711"/>
    </source>
</evidence>
<dbReference type="Pfam" id="PF04029">
    <property type="entry name" value="2-ph_phosp"/>
    <property type="match status" value="1"/>
</dbReference>
<keyword evidence="6" id="KW-0460">Magnesium</keyword>
<gene>
    <name evidence="8" type="ORF">ACFFJG_10385</name>
</gene>
<protein>
    <recommendedName>
        <fullName evidence="4">Probable 2-phosphosulfolactate phosphatase</fullName>
        <ecNumber evidence="3">3.1.3.71</ecNumber>
    </recommendedName>
</protein>
<dbReference type="PANTHER" id="PTHR37311">
    <property type="entry name" value="2-PHOSPHOSULFOLACTATE PHOSPHATASE-RELATED"/>
    <property type="match status" value="1"/>
</dbReference>
<dbReference type="InterPro" id="IPR005238">
    <property type="entry name" value="ComB-like"/>
</dbReference>
<organism evidence="8 9">
    <name type="scientific">Nocardioides zeicaulis</name>
    <dbReference type="NCBI Taxonomy" id="1776857"/>
    <lineage>
        <taxon>Bacteria</taxon>
        <taxon>Bacillati</taxon>
        <taxon>Actinomycetota</taxon>
        <taxon>Actinomycetes</taxon>
        <taxon>Propionibacteriales</taxon>
        <taxon>Nocardioidaceae</taxon>
        <taxon>Nocardioides</taxon>
    </lineage>
</organism>
<name>A0ABV6E1M2_9ACTN</name>
<reference evidence="8 9" key="1">
    <citation type="submission" date="2024-09" db="EMBL/GenBank/DDBJ databases">
        <authorList>
            <person name="Sun Q."/>
            <person name="Mori K."/>
        </authorList>
    </citation>
    <scope>NUCLEOTIDE SEQUENCE [LARGE SCALE GENOMIC DNA]</scope>
    <source>
        <strain evidence="8 9">CCM 8654</strain>
    </source>
</reference>
<dbReference type="PANTHER" id="PTHR37311:SF1">
    <property type="entry name" value="2-PHOSPHOSULFOLACTATE PHOSPHATASE-RELATED"/>
    <property type="match status" value="1"/>
</dbReference>
<comment type="catalytic activity">
    <reaction evidence="7">
        <text>(2R)-O-phospho-3-sulfolactate + H2O = (2R)-3-sulfolactate + phosphate</text>
        <dbReference type="Rhea" id="RHEA:23416"/>
        <dbReference type="ChEBI" id="CHEBI:15377"/>
        <dbReference type="ChEBI" id="CHEBI:15597"/>
        <dbReference type="ChEBI" id="CHEBI:43474"/>
        <dbReference type="ChEBI" id="CHEBI:58738"/>
        <dbReference type="EC" id="3.1.3.71"/>
    </reaction>
</comment>
<dbReference type="EMBL" id="JBHLXH010000001">
    <property type="protein sequence ID" value="MFC0222890.1"/>
    <property type="molecule type" value="Genomic_DNA"/>
</dbReference>
<evidence type="ECO:0000256" key="1">
    <source>
        <dbReference type="ARBA" id="ARBA00001946"/>
    </source>
</evidence>
<evidence type="ECO:0000256" key="5">
    <source>
        <dbReference type="ARBA" id="ARBA00022801"/>
    </source>
</evidence>
<sequence length="278" mass="28986">MTIPGHDQSTYRLRLEWGPTGAEAVPADVAVVVDVLSFTTTLGVAVERGIEVFPYRWKDARAAEHAMRHGATLAVGRFEALSRGDARHVSLSPASLAEVEGVERLVLPSPNGSTISFALADSGARVVGACLRNASAVARWLAPQVRAGASVVVVPAGERWYDDTLRPAVEDLWGAGAVLDALLRGLEDEGEAGEPVAVSPEARMAVAAWRGASLPDDLLGCASGRELAEAGFAVDVEVAARHDVSEVVPVLQGESFRDAAALEAPSGPRLRRVGGGGS</sequence>
<dbReference type="SUPFAM" id="SSF142823">
    <property type="entry name" value="ComB-like"/>
    <property type="match status" value="1"/>
</dbReference>
<keyword evidence="5" id="KW-0378">Hydrolase</keyword>
<evidence type="ECO:0000256" key="6">
    <source>
        <dbReference type="ARBA" id="ARBA00022842"/>
    </source>
</evidence>
<evidence type="ECO:0000256" key="3">
    <source>
        <dbReference type="ARBA" id="ARBA00012953"/>
    </source>
</evidence>
<evidence type="ECO:0000256" key="2">
    <source>
        <dbReference type="ARBA" id="ARBA00009997"/>
    </source>
</evidence>
<comment type="caution">
    <text evidence="8">The sequence shown here is derived from an EMBL/GenBank/DDBJ whole genome shotgun (WGS) entry which is preliminary data.</text>
</comment>
<dbReference type="Gene3D" id="3.90.1560.10">
    <property type="entry name" value="ComB-like"/>
    <property type="match status" value="1"/>
</dbReference>
<dbReference type="RefSeq" id="WP_378518615.1">
    <property type="nucleotide sequence ID" value="NZ_CBCSDI010000031.1"/>
</dbReference>
<dbReference type="InterPro" id="IPR036702">
    <property type="entry name" value="ComB-like_sf"/>
</dbReference>
<comment type="similarity">
    <text evidence="2">Belongs to the ComB family.</text>
</comment>
<evidence type="ECO:0000256" key="4">
    <source>
        <dbReference type="ARBA" id="ARBA00021948"/>
    </source>
</evidence>
<comment type="cofactor">
    <cofactor evidence="1">
        <name>Mg(2+)</name>
        <dbReference type="ChEBI" id="CHEBI:18420"/>
    </cofactor>
</comment>
<keyword evidence="9" id="KW-1185">Reference proteome</keyword>
<accession>A0ABV6E1M2</accession>
<proteinExistence type="inferred from homology"/>
<dbReference type="EC" id="3.1.3.71" evidence="3"/>